<dbReference type="Proteomes" id="UP001497516">
    <property type="component" value="Chromosome 5"/>
</dbReference>
<evidence type="ECO:0000256" key="1">
    <source>
        <dbReference type="SAM" id="Phobius"/>
    </source>
</evidence>
<proteinExistence type="predicted"/>
<feature type="transmembrane region" description="Helical" evidence="1">
    <location>
        <begin position="52"/>
        <end position="68"/>
    </location>
</feature>
<keyword evidence="1" id="KW-0472">Membrane</keyword>
<name>A0AAV2ENF3_9ROSI</name>
<feature type="transmembrane region" description="Helical" evidence="1">
    <location>
        <begin position="113"/>
        <end position="133"/>
    </location>
</feature>
<dbReference type="AlphaFoldDB" id="A0AAV2ENF3"/>
<protein>
    <submittedName>
        <fullName evidence="2">Uncharacterized protein</fullName>
    </submittedName>
</protein>
<evidence type="ECO:0000313" key="3">
    <source>
        <dbReference type="Proteomes" id="UP001497516"/>
    </source>
</evidence>
<organism evidence="2 3">
    <name type="scientific">Linum trigynum</name>
    <dbReference type="NCBI Taxonomy" id="586398"/>
    <lineage>
        <taxon>Eukaryota</taxon>
        <taxon>Viridiplantae</taxon>
        <taxon>Streptophyta</taxon>
        <taxon>Embryophyta</taxon>
        <taxon>Tracheophyta</taxon>
        <taxon>Spermatophyta</taxon>
        <taxon>Magnoliopsida</taxon>
        <taxon>eudicotyledons</taxon>
        <taxon>Gunneridae</taxon>
        <taxon>Pentapetalae</taxon>
        <taxon>rosids</taxon>
        <taxon>fabids</taxon>
        <taxon>Malpighiales</taxon>
        <taxon>Linaceae</taxon>
        <taxon>Linum</taxon>
    </lineage>
</organism>
<dbReference type="EMBL" id="OZ034818">
    <property type="protein sequence ID" value="CAL1387491.1"/>
    <property type="molecule type" value="Genomic_DNA"/>
</dbReference>
<reference evidence="2 3" key="1">
    <citation type="submission" date="2024-04" db="EMBL/GenBank/DDBJ databases">
        <authorList>
            <person name="Fracassetti M."/>
        </authorList>
    </citation>
    <scope>NUCLEOTIDE SEQUENCE [LARGE SCALE GENOMIC DNA]</scope>
</reference>
<feature type="transmembrane region" description="Helical" evidence="1">
    <location>
        <begin position="12"/>
        <end position="32"/>
    </location>
</feature>
<gene>
    <name evidence="2" type="ORF">LTRI10_LOCUS28473</name>
</gene>
<keyword evidence="1" id="KW-1133">Transmembrane helix</keyword>
<sequence>MDRRYCSLQSPLFVFTSATSILTLRLIVISTALSSGSSIHDPADLEDTRRRVYWQLLVCFPAALYFLHRRIEQRRRSPPPTPADNPRYNNHISRRPGFSLTIEHRCLSWPSPFFVFASATVALTLRLVAIGTALSSESSIHDPADLEATRRRVYWQLLVCFPAALYFLRKKIKQRIDPRYTGLAHYVW</sequence>
<accession>A0AAV2ENF3</accession>
<keyword evidence="1" id="KW-0812">Transmembrane</keyword>
<feature type="transmembrane region" description="Helical" evidence="1">
    <location>
        <begin position="153"/>
        <end position="169"/>
    </location>
</feature>
<keyword evidence="3" id="KW-1185">Reference proteome</keyword>
<evidence type="ECO:0000313" key="2">
    <source>
        <dbReference type="EMBL" id="CAL1387491.1"/>
    </source>
</evidence>